<reference evidence="1" key="1">
    <citation type="journal article" date="2003" name="Proc. Natl. Acad. Sci. U.S.A.">
        <title>Gene function analysis in environmental isolates: the nif regulon of the strict iron oxidizing bacterium Leptospirillum ferrooxidans.</title>
        <authorList>
            <person name="Parro V."/>
            <person name="Moreno-Paz M."/>
        </authorList>
    </citation>
    <scope>NUCLEOTIDE SEQUENCE</scope>
</reference>
<proteinExistence type="predicted"/>
<sequence length="127" mass="14752">MAGQRLIPEDRHLLIRTRIPSRDLDDRALVARLKNTKGSKTTYEDFLVARQGKSSIDRETFFLYMEEVLPDPGVMEEWILFSPTHRDRAGLLYMMIEGTEKTHRLIREDGVKGSCSKDEFPDFFSTI</sequence>
<gene>
    <name evidence="1" type="primary">lfe121g8</name>
</gene>
<dbReference type="AlphaFoldDB" id="Q7X1K4"/>
<accession>Q7X1K4</accession>
<protein>
    <submittedName>
        <fullName evidence="1">Lfe121p8</fullName>
    </submittedName>
</protein>
<dbReference type="EMBL" id="AY204370">
    <property type="protein sequence ID" value="AAO38296.1"/>
    <property type="molecule type" value="Genomic_DNA"/>
</dbReference>
<name>Q7X1K4_9BACT</name>
<organism evidence="1">
    <name type="scientific">Leptospirillum ferrooxidans</name>
    <dbReference type="NCBI Taxonomy" id="180"/>
    <lineage>
        <taxon>Bacteria</taxon>
        <taxon>Pseudomonadati</taxon>
        <taxon>Nitrospirota</taxon>
        <taxon>Nitrospiria</taxon>
        <taxon>Nitrospirales</taxon>
        <taxon>Nitrospiraceae</taxon>
        <taxon>Leptospirillum</taxon>
    </lineage>
</organism>
<evidence type="ECO:0000313" key="1">
    <source>
        <dbReference type="EMBL" id="AAO38296.1"/>
    </source>
</evidence>